<dbReference type="AlphaFoldDB" id="A0A124FY06"/>
<proteinExistence type="predicted"/>
<dbReference type="GO" id="GO:0030170">
    <property type="term" value="F:pyridoxal phosphate binding"/>
    <property type="evidence" value="ECO:0007669"/>
    <property type="project" value="TreeGrafter"/>
</dbReference>
<dbReference type="PATRIC" id="fig|1184387.3.peg.1784"/>
<sequence>RIVSGGTDTHLFLVDLTPINVTGKSAEKALEKADITVNKNTIPRETRSPFVTSGIRIGTPAVTTRGMTEKEMPIIADLIIRVLKSIEGDKGEISQTKVREISEEVKALAEKFPLYPDLVHRSDAGV</sequence>
<dbReference type="Proteomes" id="UP000054092">
    <property type="component" value="Unassembled WGS sequence"/>
</dbReference>
<gene>
    <name evidence="4" type="ORF">XD94_1325</name>
</gene>
<dbReference type="InterPro" id="IPR039429">
    <property type="entry name" value="SHMT-like_dom"/>
</dbReference>
<name>A0A124FY06_9BACT</name>
<dbReference type="GO" id="GO:0046653">
    <property type="term" value="P:tetrahydrofolate metabolic process"/>
    <property type="evidence" value="ECO:0007669"/>
    <property type="project" value="TreeGrafter"/>
</dbReference>
<reference evidence="5" key="1">
    <citation type="journal article" date="2015" name="MBio">
        <title>Genome-Resolved Metagenomic Analysis Reveals Roles for Candidate Phyla and Other Microbial Community Members in Biogeochemical Transformations in Oil Reservoirs.</title>
        <authorList>
            <person name="Hu P."/>
            <person name="Tom L."/>
            <person name="Singh A."/>
            <person name="Thomas B.C."/>
            <person name="Baker B.J."/>
            <person name="Piceno Y.M."/>
            <person name="Andersen G.L."/>
            <person name="Banfield J.F."/>
        </authorList>
    </citation>
    <scope>NUCLEOTIDE SEQUENCE [LARGE SCALE GENOMIC DNA]</scope>
</reference>
<dbReference type="InterPro" id="IPR015424">
    <property type="entry name" value="PyrdxlP-dep_Trfase"/>
</dbReference>
<comment type="caution">
    <text evidence="4">The sequence shown here is derived from an EMBL/GenBank/DDBJ whole genome shotgun (WGS) entry which is preliminary data.</text>
</comment>
<dbReference type="PANTHER" id="PTHR11680:SF35">
    <property type="entry name" value="SERINE HYDROXYMETHYLTRANSFERASE 1"/>
    <property type="match status" value="1"/>
</dbReference>
<dbReference type="EMBL" id="LGGP01000247">
    <property type="protein sequence ID" value="KUK79660.1"/>
    <property type="molecule type" value="Genomic_DNA"/>
</dbReference>
<dbReference type="InterPro" id="IPR015422">
    <property type="entry name" value="PyrdxlP-dep_Trfase_small"/>
</dbReference>
<dbReference type="GO" id="GO:0005829">
    <property type="term" value="C:cytosol"/>
    <property type="evidence" value="ECO:0007669"/>
    <property type="project" value="TreeGrafter"/>
</dbReference>
<dbReference type="InterPro" id="IPR049943">
    <property type="entry name" value="Ser_HO-MeTrfase-like"/>
</dbReference>
<feature type="domain" description="Serine hydroxymethyltransferase-like" evidence="3">
    <location>
        <begin position="1"/>
        <end position="79"/>
    </location>
</feature>
<dbReference type="Pfam" id="PF00464">
    <property type="entry name" value="SHMT"/>
    <property type="match status" value="1"/>
</dbReference>
<evidence type="ECO:0000256" key="1">
    <source>
        <dbReference type="ARBA" id="ARBA00001933"/>
    </source>
</evidence>
<keyword evidence="2" id="KW-0663">Pyridoxal phosphate</keyword>
<evidence type="ECO:0000313" key="4">
    <source>
        <dbReference type="EMBL" id="KUK79660.1"/>
    </source>
</evidence>
<evidence type="ECO:0000259" key="3">
    <source>
        <dbReference type="Pfam" id="PF00464"/>
    </source>
</evidence>
<protein>
    <submittedName>
        <fullName evidence="4">Serine hydroxymethyltransferase</fullName>
    </submittedName>
</protein>
<accession>A0A124FY06</accession>
<keyword evidence="4" id="KW-0808">Transferase</keyword>
<dbReference type="GO" id="GO:0032259">
    <property type="term" value="P:methylation"/>
    <property type="evidence" value="ECO:0007669"/>
    <property type="project" value="UniProtKB-KW"/>
</dbReference>
<dbReference type="GO" id="GO:0004372">
    <property type="term" value="F:glycine hydroxymethyltransferase activity"/>
    <property type="evidence" value="ECO:0007669"/>
    <property type="project" value="TreeGrafter"/>
</dbReference>
<dbReference type="PANTHER" id="PTHR11680">
    <property type="entry name" value="SERINE HYDROXYMETHYLTRANSFERASE"/>
    <property type="match status" value="1"/>
</dbReference>
<dbReference type="GO" id="GO:0019264">
    <property type="term" value="P:glycine biosynthetic process from serine"/>
    <property type="evidence" value="ECO:0007669"/>
    <property type="project" value="TreeGrafter"/>
</dbReference>
<evidence type="ECO:0000256" key="2">
    <source>
        <dbReference type="ARBA" id="ARBA00022898"/>
    </source>
</evidence>
<feature type="non-terminal residue" evidence="4">
    <location>
        <position position="1"/>
    </location>
</feature>
<dbReference type="SUPFAM" id="SSF53383">
    <property type="entry name" value="PLP-dependent transferases"/>
    <property type="match status" value="1"/>
</dbReference>
<evidence type="ECO:0000313" key="5">
    <source>
        <dbReference type="Proteomes" id="UP000054092"/>
    </source>
</evidence>
<dbReference type="Gene3D" id="3.90.1150.10">
    <property type="entry name" value="Aspartate Aminotransferase, domain 1"/>
    <property type="match status" value="1"/>
</dbReference>
<comment type="cofactor">
    <cofactor evidence="1">
        <name>pyridoxal 5'-phosphate</name>
        <dbReference type="ChEBI" id="CHEBI:597326"/>
    </cofactor>
</comment>
<keyword evidence="4" id="KW-0489">Methyltransferase</keyword>
<dbReference type="GO" id="GO:0008168">
    <property type="term" value="F:methyltransferase activity"/>
    <property type="evidence" value="ECO:0007669"/>
    <property type="project" value="UniProtKB-KW"/>
</dbReference>
<organism evidence="4 5">
    <name type="scientific">Mesotoga prima</name>
    <dbReference type="NCBI Taxonomy" id="1184387"/>
    <lineage>
        <taxon>Bacteria</taxon>
        <taxon>Thermotogati</taxon>
        <taxon>Thermotogota</taxon>
        <taxon>Thermotogae</taxon>
        <taxon>Kosmotogales</taxon>
        <taxon>Kosmotogaceae</taxon>
        <taxon>Mesotoga</taxon>
    </lineage>
</organism>